<proteinExistence type="predicted"/>
<organism evidence="2 3">
    <name type="scientific">Anaerospora hongkongensis</name>
    <dbReference type="NCBI Taxonomy" id="244830"/>
    <lineage>
        <taxon>Bacteria</taxon>
        <taxon>Bacillati</taxon>
        <taxon>Bacillota</taxon>
        <taxon>Negativicutes</taxon>
        <taxon>Selenomonadales</taxon>
        <taxon>Sporomusaceae</taxon>
        <taxon>Anaerospora</taxon>
    </lineage>
</organism>
<name>A0A4R1PWY4_9FIRM</name>
<evidence type="ECO:0000256" key="1">
    <source>
        <dbReference type="SAM" id="Phobius"/>
    </source>
</evidence>
<feature type="transmembrane region" description="Helical" evidence="1">
    <location>
        <begin position="65"/>
        <end position="89"/>
    </location>
</feature>
<evidence type="ECO:0000313" key="3">
    <source>
        <dbReference type="Proteomes" id="UP000295063"/>
    </source>
</evidence>
<dbReference type="Proteomes" id="UP000295063">
    <property type="component" value="Unassembled WGS sequence"/>
</dbReference>
<dbReference type="RefSeq" id="WP_243650559.1">
    <property type="nucleotide sequence ID" value="NZ_SLUI01000009.1"/>
</dbReference>
<keyword evidence="1" id="KW-0812">Transmembrane</keyword>
<comment type="caution">
    <text evidence="2">The sequence shown here is derived from an EMBL/GenBank/DDBJ whole genome shotgun (WGS) entry which is preliminary data.</text>
</comment>
<protein>
    <submittedName>
        <fullName evidence="2">Uncharacterized protein</fullName>
    </submittedName>
</protein>
<dbReference type="EMBL" id="SLUI01000009">
    <property type="protein sequence ID" value="TCL36178.1"/>
    <property type="molecule type" value="Genomic_DNA"/>
</dbReference>
<evidence type="ECO:0000313" key="2">
    <source>
        <dbReference type="EMBL" id="TCL36178.1"/>
    </source>
</evidence>
<dbReference type="AlphaFoldDB" id="A0A4R1PWY4"/>
<gene>
    <name evidence="2" type="ORF">EV210_109127</name>
</gene>
<sequence length="172" mass="18034">MWNNKCGETINIRNLTEIALLIALITITGTVKLPGLVPGTEFQLSAPLAVAICAIFGFKRYITAGVLASVISLTLGTSNLLNVFIAMVFRLTVGGLLTAFGTSWPVVSLAGPVGSAVARLALGGLLGKAVIPLVIAAIPGMIYTAIAAWPLTLLLGRVKRQTEKVMNHAIQR</sequence>
<keyword evidence="3" id="KW-1185">Reference proteome</keyword>
<reference evidence="2 3" key="1">
    <citation type="submission" date="2019-03" db="EMBL/GenBank/DDBJ databases">
        <title>Genomic Encyclopedia of Type Strains, Phase IV (KMG-IV): sequencing the most valuable type-strain genomes for metagenomic binning, comparative biology and taxonomic classification.</title>
        <authorList>
            <person name="Goeker M."/>
        </authorList>
    </citation>
    <scope>NUCLEOTIDE SEQUENCE [LARGE SCALE GENOMIC DNA]</scope>
    <source>
        <strain evidence="2 3">DSM 15969</strain>
    </source>
</reference>
<keyword evidence="1" id="KW-0472">Membrane</keyword>
<feature type="transmembrane region" description="Helical" evidence="1">
    <location>
        <begin position="129"/>
        <end position="156"/>
    </location>
</feature>
<keyword evidence="1" id="KW-1133">Transmembrane helix</keyword>
<accession>A0A4R1PWY4</accession>